<dbReference type="AlphaFoldDB" id="A0A4Y9YXJ6"/>
<feature type="binding site" evidence="7">
    <location>
        <position position="290"/>
    </location>
    <ligand>
        <name>Zn(2+)</name>
        <dbReference type="ChEBI" id="CHEBI:29105"/>
        <label>1</label>
    </ligand>
</feature>
<feature type="active site" description="Proton acceptor" evidence="6">
    <location>
        <position position="289"/>
    </location>
</feature>
<dbReference type="Proteomes" id="UP000298327">
    <property type="component" value="Unassembled WGS sequence"/>
</dbReference>
<name>A0A4Y9YXJ6_9AGAM</name>
<dbReference type="Gene3D" id="1.10.150.900">
    <property type="match status" value="1"/>
</dbReference>
<comment type="similarity">
    <text evidence="1">Belongs to the peptidase M20A family.</text>
</comment>
<evidence type="ECO:0000256" key="8">
    <source>
        <dbReference type="SAM" id="MobiDB-lite"/>
    </source>
</evidence>
<evidence type="ECO:0000313" key="11">
    <source>
        <dbReference type="EMBL" id="TFY66291.1"/>
    </source>
</evidence>
<dbReference type="PANTHER" id="PTHR45962">
    <property type="entry name" value="N-FATTY-ACYL-AMINO ACID SYNTHASE/HYDROLASE PM20D1"/>
    <property type="match status" value="1"/>
</dbReference>
<evidence type="ECO:0000256" key="4">
    <source>
        <dbReference type="ARBA" id="ARBA00022801"/>
    </source>
</evidence>
<evidence type="ECO:0000256" key="2">
    <source>
        <dbReference type="ARBA" id="ARBA00022670"/>
    </source>
</evidence>
<reference evidence="11 12" key="1">
    <citation type="submission" date="2019-02" db="EMBL/GenBank/DDBJ databases">
        <title>Genome sequencing of the rare red list fungi Dentipellis fragilis.</title>
        <authorList>
            <person name="Buettner E."/>
            <person name="Kellner H."/>
        </authorList>
    </citation>
    <scope>NUCLEOTIDE SEQUENCE [LARGE SCALE GENOMIC DNA]</scope>
    <source>
        <strain evidence="11 12">DSM 105465</strain>
    </source>
</reference>
<keyword evidence="2" id="KW-0645">Protease</keyword>
<dbReference type="Gene3D" id="3.30.70.360">
    <property type="match status" value="1"/>
</dbReference>
<dbReference type="Pfam" id="PF01546">
    <property type="entry name" value="Peptidase_M20"/>
    <property type="match status" value="1"/>
</dbReference>
<dbReference type="SUPFAM" id="SSF53187">
    <property type="entry name" value="Zn-dependent exopeptidases"/>
    <property type="match status" value="1"/>
</dbReference>
<dbReference type="OrthoDB" id="3064516at2759"/>
<dbReference type="EMBL" id="SEOQ01000260">
    <property type="protein sequence ID" value="TFY66291.1"/>
    <property type="molecule type" value="Genomic_DNA"/>
</dbReference>
<dbReference type="Gene3D" id="3.40.630.10">
    <property type="entry name" value="Zn peptidases"/>
    <property type="match status" value="1"/>
</dbReference>
<evidence type="ECO:0000256" key="9">
    <source>
        <dbReference type="SAM" id="Phobius"/>
    </source>
</evidence>
<dbReference type="GO" id="GO:0051603">
    <property type="term" value="P:proteolysis involved in protein catabolic process"/>
    <property type="evidence" value="ECO:0007669"/>
    <property type="project" value="TreeGrafter"/>
</dbReference>
<evidence type="ECO:0000259" key="10">
    <source>
        <dbReference type="Pfam" id="PF07687"/>
    </source>
</evidence>
<feature type="binding site" evidence="7">
    <location>
        <position position="318"/>
    </location>
    <ligand>
        <name>Zn(2+)</name>
        <dbReference type="ChEBI" id="CHEBI:29105"/>
        <label>2</label>
    </ligand>
</feature>
<feature type="active site" evidence="6">
    <location>
        <position position="222"/>
    </location>
</feature>
<dbReference type="InterPro" id="IPR011650">
    <property type="entry name" value="Peptidase_M20_dimer"/>
</dbReference>
<feature type="transmembrane region" description="Helical" evidence="9">
    <location>
        <begin position="58"/>
        <end position="76"/>
    </location>
</feature>
<keyword evidence="9" id="KW-0812">Transmembrane</keyword>
<dbReference type="InterPro" id="IPR047177">
    <property type="entry name" value="Pept_M20A"/>
</dbReference>
<dbReference type="SUPFAM" id="SSF55031">
    <property type="entry name" value="Bacterial exopeptidase dimerisation domain"/>
    <property type="match status" value="1"/>
</dbReference>
<feature type="domain" description="Peptidase M20 dimerisation" evidence="10">
    <location>
        <begin position="337"/>
        <end position="490"/>
    </location>
</feature>
<dbReference type="Pfam" id="PF07687">
    <property type="entry name" value="M20_dimer"/>
    <property type="match status" value="1"/>
</dbReference>
<keyword evidence="5 7" id="KW-0862">Zinc</keyword>
<keyword evidence="4" id="KW-0378">Hydrolase</keyword>
<dbReference type="PIRSF" id="PIRSF037217">
    <property type="entry name" value="Carboxypeptidase_S"/>
    <property type="match status" value="1"/>
</dbReference>
<dbReference type="PANTHER" id="PTHR45962:SF1">
    <property type="entry name" value="N-FATTY-ACYL-AMINO ACID SYNTHASE_HYDROLASE PM20D1"/>
    <property type="match status" value="1"/>
</dbReference>
<keyword evidence="3 7" id="KW-0479">Metal-binding</keyword>
<dbReference type="STRING" id="205917.A0A4Y9YXJ6"/>
<dbReference type="InterPro" id="IPR001261">
    <property type="entry name" value="ArgE/DapE_CS"/>
</dbReference>
<feature type="binding site" evidence="7">
    <location>
        <position position="255"/>
    </location>
    <ligand>
        <name>Zn(2+)</name>
        <dbReference type="ChEBI" id="CHEBI:29105"/>
        <label>2</label>
    </ligand>
</feature>
<keyword evidence="9" id="KW-1133">Transmembrane helix</keyword>
<dbReference type="GO" id="GO:0004181">
    <property type="term" value="F:metallocarboxypeptidase activity"/>
    <property type="evidence" value="ECO:0007669"/>
    <property type="project" value="InterPro"/>
</dbReference>
<evidence type="ECO:0000256" key="6">
    <source>
        <dbReference type="PIRSR" id="PIRSR037217-1"/>
    </source>
</evidence>
<sequence length="633" mass="68863">MVFSRFFGRVGHQSPVSGAAPPSPFVSDSEKQQLDKPEGPTSVPVIGRVRSRWYKFKLAYHLSQIAIGLACLVFLLRPSPPKGISLSMFSVFTASESAPGLSTFETVKNNLCPQADPIAPSKHAKLAGSLDTWFQEDAYKLWAYENLGGAVRIPTETYDDIGKPGEDPRWNTRLVLHDYIEQRFPLIHAELTRTKVNTFALVYHWQGANPALKPVLLTAHQDVVPVDANTIGDWIQPPYSGYFDGKWIWGRGSCDDKSGLIGSLTAVESLLKQGFKPERSIVLAYGIDEERGGVDGATAIRDYLLANYGENAFSILVDEGGGYSDHNGVLFASPSVAEKGKFNTRIEVMTLGGHSSRPLPHTSIGYLSSLIKTLEDHPLPAHLYRNGTYFRTLECSAAHDPGLSSHLRDLIADALTDDAALAELESALLAQDARGYRAIFGTTQAVDLVGGGVKVNALPESAWAVVDHRIADWSTVQALQARYVDVLSSVVAVYNLTLDAFGKTLDVADAAGHVRLSDAYGTALNPAPVSPTGESGPWKLLSGTILSTLDSSLRTELKGKDAVVAPGISLGNTDTRHYWNLTKHIFRYGHRGASDGFNGAHTINEAIKAEGYLEMIRFFTRLILNADETELLE</sequence>
<keyword evidence="9" id="KW-0472">Membrane</keyword>
<organism evidence="11 12">
    <name type="scientific">Dentipellis fragilis</name>
    <dbReference type="NCBI Taxonomy" id="205917"/>
    <lineage>
        <taxon>Eukaryota</taxon>
        <taxon>Fungi</taxon>
        <taxon>Dikarya</taxon>
        <taxon>Basidiomycota</taxon>
        <taxon>Agaricomycotina</taxon>
        <taxon>Agaricomycetes</taxon>
        <taxon>Russulales</taxon>
        <taxon>Hericiaceae</taxon>
        <taxon>Dentipellis</taxon>
    </lineage>
</organism>
<dbReference type="CDD" id="cd05674">
    <property type="entry name" value="M20_yscS"/>
    <property type="match status" value="1"/>
</dbReference>
<keyword evidence="12" id="KW-1185">Reference proteome</keyword>
<feature type="region of interest" description="Disordered" evidence="8">
    <location>
        <begin position="13"/>
        <end position="41"/>
    </location>
</feature>
<evidence type="ECO:0000256" key="7">
    <source>
        <dbReference type="PIRSR" id="PIRSR037217-2"/>
    </source>
</evidence>
<evidence type="ECO:0000313" key="12">
    <source>
        <dbReference type="Proteomes" id="UP000298327"/>
    </source>
</evidence>
<protein>
    <recommendedName>
        <fullName evidence="10">Peptidase M20 dimerisation domain-containing protein</fullName>
    </recommendedName>
</protein>
<dbReference type="GO" id="GO:0000328">
    <property type="term" value="C:fungal-type vacuole lumen"/>
    <property type="evidence" value="ECO:0007669"/>
    <property type="project" value="TreeGrafter"/>
</dbReference>
<evidence type="ECO:0000256" key="1">
    <source>
        <dbReference type="ARBA" id="ARBA00006247"/>
    </source>
</evidence>
<feature type="binding site" evidence="7">
    <location>
        <position position="255"/>
    </location>
    <ligand>
        <name>Zn(2+)</name>
        <dbReference type="ChEBI" id="CHEBI:29105"/>
        <label>1</label>
    </ligand>
</feature>
<dbReference type="InterPro" id="IPR017141">
    <property type="entry name" value="Pept_M20_carboxypep"/>
</dbReference>
<dbReference type="PROSITE" id="PS00758">
    <property type="entry name" value="ARGE_DAPE_CPG2_1"/>
    <property type="match status" value="1"/>
</dbReference>
<gene>
    <name evidence="11" type="ORF">EVG20_g4797</name>
</gene>
<evidence type="ECO:0000256" key="3">
    <source>
        <dbReference type="ARBA" id="ARBA00022723"/>
    </source>
</evidence>
<dbReference type="InterPro" id="IPR002933">
    <property type="entry name" value="Peptidase_M20"/>
</dbReference>
<evidence type="ECO:0000256" key="5">
    <source>
        <dbReference type="ARBA" id="ARBA00022833"/>
    </source>
</evidence>
<feature type="binding site" evidence="7">
    <location>
        <position position="601"/>
    </location>
    <ligand>
        <name>Zn(2+)</name>
        <dbReference type="ChEBI" id="CHEBI:29105"/>
        <label>1</label>
    </ligand>
</feature>
<accession>A0A4Y9YXJ6</accession>
<dbReference type="GO" id="GO:0046872">
    <property type="term" value="F:metal ion binding"/>
    <property type="evidence" value="ECO:0007669"/>
    <property type="project" value="UniProtKB-KW"/>
</dbReference>
<comment type="caution">
    <text evidence="11">The sequence shown here is derived from an EMBL/GenBank/DDBJ whole genome shotgun (WGS) entry which is preliminary data.</text>
</comment>
<dbReference type="InterPro" id="IPR036264">
    <property type="entry name" value="Bact_exopeptidase_dim_dom"/>
</dbReference>
<feature type="binding site" evidence="7">
    <location>
        <position position="220"/>
    </location>
    <ligand>
        <name>Zn(2+)</name>
        <dbReference type="ChEBI" id="CHEBI:29105"/>
        <label>2</label>
    </ligand>
</feature>
<feature type="compositionally biased region" description="Basic and acidic residues" evidence="8">
    <location>
        <begin position="28"/>
        <end position="38"/>
    </location>
</feature>
<proteinExistence type="inferred from homology"/>